<dbReference type="EMBL" id="CACVAS010000047">
    <property type="protein sequence ID" value="CAA6807679.1"/>
    <property type="molecule type" value="Genomic_DNA"/>
</dbReference>
<organism evidence="1">
    <name type="scientific">uncultured Sulfurovum sp</name>
    <dbReference type="NCBI Taxonomy" id="269237"/>
    <lineage>
        <taxon>Bacteria</taxon>
        <taxon>Pseudomonadati</taxon>
        <taxon>Campylobacterota</taxon>
        <taxon>Epsilonproteobacteria</taxon>
        <taxon>Campylobacterales</taxon>
        <taxon>Sulfurovaceae</taxon>
        <taxon>Sulfurovum</taxon>
        <taxon>environmental samples</taxon>
    </lineage>
</organism>
<evidence type="ECO:0000313" key="1">
    <source>
        <dbReference type="EMBL" id="CAA6807679.1"/>
    </source>
</evidence>
<reference evidence="1" key="1">
    <citation type="submission" date="2020-01" db="EMBL/GenBank/DDBJ databases">
        <authorList>
            <person name="Meier V. D."/>
            <person name="Meier V D."/>
        </authorList>
    </citation>
    <scope>NUCLEOTIDE SEQUENCE</scope>
    <source>
        <strain evidence="1">HLG_WM_MAG_01</strain>
    </source>
</reference>
<name>A0A6S6SK16_9BACT</name>
<dbReference type="AlphaFoldDB" id="A0A6S6SK16"/>
<protein>
    <submittedName>
        <fullName evidence="1">Uncharacterized protein</fullName>
    </submittedName>
</protein>
<proteinExistence type="predicted"/>
<gene>
    <name evidence="1" type="ORF">HELGO_WM3321</name>
</gene>
<sequence>MKQAAHIMITGVDGLEGIPNIDSYKLVMLEEKDNGKMFYRKLIANKKHVYRLENGKKLNVLKSSGAWMHEDTMAAKWVNKHKHIIIVVNESGIDCYAYEIFIPGMGWKRPYELREISKLNLGMK</sequence>
<accession>A0A6S6SK16</accession>